<dbReference type="AlphaFoldDB" id="F9UDT0"/>
<accession>F9UDT0</accession>
<proteinExistence type="predicted"/>
<organism evidence="5 6">
    <name type="scientific">Thiocapsa marina 5811</name>
    <dbReference type="NCBI Taxonomy" id="768671"/>
    <lineage>
        <taxon>Bacteria</taxon>
        <taxon>Pseudomonadati</taxon>
        <taxon>Pseudomonadota</taxon>
        <taxon>Gammaproteobacteria</taxon>
        <taxon>Chromatiales</taxon>
        <taxon>Chromatiaceae</taxon>
        <taxon>Thiocapsa</taxon>
    </lineage>
</organism>
<dbReference type="InterPro" id="IPR051315">
    <property type="entry name" value="Bact_Chemotaxis_CheA"/>
</dbReference>
<dbReference type="PROSITE" id="PS50894">
    <property type="entry name" value="HPT"/>
    <property type="match status" value="1"/>
</dbReference>
<feature type="region of interest" description="Disordered" evidence="3">
    <location>
        <begin position="670"/>
        <end position="694"/>
    </location>
</feature>
<dbReference type="SUPFAM" id="SSF47226">
    <property type="entry name" value="Histidine-containing phosphotransfer domain, HPT domain"/>
    <property type="match status" value="1"/>
</dbReference>
<dbReference type="EMBL" id="AFWV01000010">
    <property type="protein sequence ID" value="EGV17487.1"/>
    <property type="molecule type" value="Genomic_DNA"/>
</dbReference>
<comment type="caution">
    <text evidence="2">Lacks conserved residue(s) required for the propagation of feature annotation.</text>
</comment>
<dbReference type="GO" id="GO:0004672">
    <property type="term" value="F:protein kinase activity"/>
    <property type="evidence" value="ECO:0007669"/>
    <property type="project" value="UniProtKB-ARBA"/>
</dbReference>
<evidence type="ECO:0000256" key="2">
    <source>
        <dbReference type="PROSITE-ProRule" id="PRU00110"/>
    </source>
</evidence>
<protein>
    <submittedName>
        <fullName evidence="5">Hpt domain protein</fullName>
    </submittedName>
</protein>
<dbReference type="Gene3D" id="1.20.120.160">
    <property type="entry name" value="HPT domain"/>
    <property type="match status" value="1"/>
</dbReference>
<sequence>MPLPGHSPMADPRLSVEIDAEMSRSTTTLQTLSEVMRRVRPKFHRGLVAWYRDAADPRGLMRLETLFRKVSAGLGGGMLADLFALAEIFAVALHDGRLGGDAGARALMGQLDRVLKPLARQPPVWPEDEARALIDRLLDVLGGLEPGDRRVMDLAAVYRSSETVGSAPSARRDRISPARDDDLDRTAGRLAEFVALEELLELIDRGAFVDPAALDAAYAALHEVVGVLDPTDACRLAPRLGAIADQAKALVSADSSEQSTRLESLVADLLALESIVQTWVEEGVAVQAPSPGPGMAPAELTRAALGELDHALRGGIALLFGDGRVPDISRRADEVTAMLARLAGVLRLLGLTEAADLAAACGDWVRRHDTGRGAPSVDDGPAPLAQALGCLGREIDACLAAGLAMPSPTGCAEAALSALARASAQRGAPAMPLGAPRGVPSEGSPPPLIPTPAEERIAPELMEIFLEEIDEEMASARERLARWSLDPRDASVVTGLKRHFSVIKGSGLLVGARRVAEVAASVEELLVRVAAQPTRDPAATSFIAEVLDQLPALVHGAAEGGASVVKALVARAGQIAEAATDADTDLDVDGLSALVPLDGSARLDDVPQIPIEDLLDTFEAAPETPGEWVLPDVDELPDSEAADACSASGGALERSEQALAEELEQALSTLTDPGTEPLDGPVTQSAPAPSALPIPGADPVPAAVSLAEQIAEITRCRAALDITHARLISGLDALDLGLARLRDLVDRLQSNPHPNGRPPGESADAMGEGLVQRELCGRLGEILDDLESVRRGLIVDRQASDEPRARQAKLLQAVLDALVKLRLDGVE</sequence>
<dbReference type="GO" id="GO:0000160">
    <property type="term" value="P:phosphorelay signal transduction system"/>
    <property type="evidence" value="ECO:0007669"/>
    <property type="project" value="UniProtKB-KW"/>
</dbReference>
<dbReference type="PANTHER" id="PTHR43395">
    <property type="entry name" value="SENSOR HISTIDINE KINASE CHEA"/>
    <property type="match status" value="1"/>
</dbReference>
<dbReference type="Pfam" id="PF26379">
    <property type="entry name" value="FimL_2nd"/>
    <property type="match status" value="1"/>
</dbReference>
<dbReference type="STRING" id="768671.ThimaDRAFT_3032"/>
<evidence type="ECO:0000259" key="4">
    <source>
        <dbReference type="PROSITE" id="PS50894"/>
    </source>
</evidence>
<dbReference type="PANTHER" id="PTHR43395:SF10">
    <property type="entry name" value="CHEMOTAXIS PROTEIN CHEA"/>
    <property type="match status" value="1"/>
</dbReference>
<dbReference type="InterPro" id="IPR008207">
    <property type="entry name" value="Sig_transdc_His_kin_Hpt_dom"/>
</dbReference>
<gene>
    <name evidence="5" type="ORF">ThimaDRAFT_3032</name>
</gene>
<keyword evidence="6" id="KW-1185">Reference proteome</keyword>
<dbReference type="Pfam" id="PF01627">
    <property type="entry name" value="Hpt"/>
    <property type="match status" value="1"/>
</dbReference>
<dbReference type="eggNOG" id="COG2198">
    <property type="taxonomic scope" value="Bacteria"/>
</dbReference>
<reference evidence="5 6" key="1">
    <citation type="submission" date="2011-06" db="EMBL/GenBank/DDBJ databases">
        <title>The draft genome of Thiocapsa marina 5811.</title>
        <authorList>
            <consortium name="US DOE Joint Genome Institute (JGI-PGF)"/>
            <person name="Lucas S."/>
            <person name="Han J."/>
            <person name="Cheng J.-F."/>
            <person name="Goodwin L."/>
            <person name="Pitluck S."/>
            <person name="Peters L."/>
            <person name="Land M.L."/>
            <person name="Hauser L."/>
            <person name="Vogl K."/>
            <person name="Liu Z."/>
            <person name="Imhoff J."/>
            <person name="Thiel V."/>
            <person name="Frigaard N.-U."/>
            <person name="Bryant D."/>
            <person name="Woyke T.J."/>
        </authorList>
    </citation>
    <scope>NUCLEOTIDE SEQUENCE [LARGE SCALE GENOMIC DNA]</scope>
    <source>
        <strain evidence="5 6">5811</strain>
    </source>
</reference>
<dbReference type="InterPro" id="IPR036641">
    <property type="entry name" value="HPT_dom_sf"/>
</dbReference>
<feature type="domain" description="HPt" evidence="4">
    <location>
        <begin position="454"/>
        <end position="557"/>
    </location>
</feature>
<name>F9UDT0_9GAMM</name>
<keyword evidence="1" id="KW-0902">Two-component regulatory system</keyword>
<evidence type="ECO:0000256" key="3">
    <source>
        <dbReference type="SAM" id="MobiDB-lite"/>
    </source>
</evidence>
<evidence type="ECO:0000256" key="1">
    <source>
        <dbReference type="ARBA" id="ARBA00023012"/>
    </source>
</evidence>
<evidence type="ECO:0000313" key="6">
    <source>
        <dbReference type="Proteomes" id="UP000005459"/>
    </source>
</evidence>
<dbReference type="InterPro" id="IPR058661">
    <property type="entry name" value="FimL_2nd"/>
</dbReference>
<dbReference type="Proteomes" id="UP000005459">
    <property type="component" value="Unassembled WGS sequence"/>
</dbReference>
<evidence type="ECO:0000313" key="5">
    <source>
        <dbReference type="EMBL" id="EGV17487.1"/>
    </source>
</evidence>